<dbReference type="EMBL" id="JAULSN010000005">
    <property type="protein sequence ID" value="KAK3371692.1"/>
    <property type="molecule type" value="Genomic_DNA"/>
</dbReference>
<dbReference type="GO" id="GO:0016301">
    <property type="term" value="F:kinase activity"/>
    <property type="evidence" value="ECO:0007669"/>
    <property type="project" value="UniProtKB-KW"/>
</dbReference>
<keyword evidence="2" id="KW-0808">Transferase</keyword>
<evidence type="ECO:0000313" key="3">
    <source>
        <dbReference type="Proteomes" id="UP001287356"/>
    </source>
</evidence>
<dbReference type="InterPro" id="IPR019510">
    <property type="entry name" value="AKAP7-like_phosphoesterase"/>
</dbReference>
<keyword evidence="2" id="KW-0418">Kinase</keyword>
<dbReference type="PANTHER" id="PTHR13360">
    <property type="entry name" value="ACTIVATING SIGNAL COINTEGRATOR 1 COMPLEX SUBUNIT 1"/>
    <property type="match status" value="1"/>
</dbReference>
<dbReference type="Gene3D" id="3.90.1140.10">
    <property type="entry name" value="Cyclic phosphodiesterase"/>
    <property type="match status" value="1"/>
</dbReference>
<dbReference type="GO" id="GO:0006355">
    <property type="term" value="P:regulation of DNA-templated transcription"/>
    <property type="evidence" value="ECO:0007669"/>
    <property type="project" value="TreeGrafter"/>
</dbReference>
<organism evidence="2 3">
    <name type="scientific">Lasiosphaeria ovina</name>
    <dbReference type="NCBI Taxonomy" id="92902"/>
    <lineage>
        <taxon>Eukaryota</taxon>
        <taxon>Fungi</taxon>
        <taxon>Dikarya</taxon>
        <taxon>Ascomycota</taxon>
        <taxon>Pezizomycotina</taxon>
        <taxon>Sordariomycetes</taxon>
        <taxon>Sordariomycetidae</taxon>
        <taxon>Sordariales</taxon>
        <taxon>Lasiosphaeriaceae</taxon>
        <taxon>Lasiosphaeria</taxon>
    </lineage>
</organism>
<protein>
    <submittedName>
        <fullName evidence="2">Kinase A anchor protein</fullName>
    </submittedName>
</protein>
<name>A0AAE0K8V2_9PEZI</name>
<accession>A0AAE0K8V2</accession>
<feature type="domain" description="A-kinase anchor protein 7-like phosphoesterase" evidence="1">
    <location>
        <begin position="8"/>
        <end position="277"/>
    </location>
</feature>
<evidence type="ECO:0000259" key="1">
    <source>
        <dbReference type="Pfam" id="PF10469"/>
    </source>
</evidence>
<keyword evidence="3" id="KW-1185">Reference proteome</keyword>
<reference evidence="2" key="2">
    <citation type="submission" date="2023-06" db="EMBL/GenBank/DDBJ databases">
        <authorList>
            <consortium name="Lawrence Berkeley National Laboratory"/>
            <person name="Haridas S."/>
            <person name="Hensen N."/>
            <person name="Bonometti L."/>
            <person name="Westerberg I."/>
            <person name="Brannstrom I.O."/>
            <person name="Guillou S."/>
            <person name="Cros-Aarteil S."/>
            <person name="Calhoun S."/>
            <person name="Kuo A."/>
            <person name="Mondo S."/>
            <person name="Pangilinan J."/>
            <person name="Riley R."/>
            <person name="Labutti K."/>
            <person name="Andreopoulos B."/>
            <person name="Lipzen A."/>
            <person name="Chen C."/>
            <person name="Yanf M."/>
            <person name="Daum C."/>
            <person name="Ng V."/>
            <person name="Clum A."/>
            <person name="Steindorff A."/>
            <person name="Ohm R."/>
            <person name="Martin F."/>
            <person name="Silar P."/>
            <person name="Natvig D."/>
            <person name="Lalanne C."/>
            <person name="Gautier V."/>
            <person name="Ament-Velasquez S.L."/>
            <person name="Kruys A."/>
            <person name="Hutchinson M.I."/>
            <person name="Powell A.J."/>
            <person name="Barry K."/>
            <person name="Miller A.N."/>
            <person name="Grigoriev I.V."/>
            <person name="Debuchy R."/>
            <person name="Gladieux P."/>
            <person name="Thoren M.H."/>
            <person name="Johannesson H."/>
        </authorList>
    </citation>
    <scope>NUCLEOTIDE SEQUENCE</scope>
    <source>
        <strain evidence="2">CBS 958.72</strain>
    </source>
</reference>
<evidence type="ECO:0000313" key="2">
    <source>
        <dbReference type="EMBL" id="KAK3371692.1"/>
    </source>
</evidence>
<proteinExistence type="predicted"/>
<dbReference type="GO" id="GO:0005634">
    <property type="term" value="C:nucleus"/>
    <property type="evidence" value="ECO:0007669"/>
    <property type="project" value="TreeGrafter"/>
</dbReference>
<dbReference type="PANTHER" id="PTHR13360:SF1">
    <property type="entry name" value="ACTIVATING SIGNAL COINTEGRATOR 1 COMPLEX SUBUNIT 1"/>
    <property type="match status" value="1"/>
</dbReference>
<dbReference type="GO" id="GO:0006307">
    <property type="term" value="P:DNA alkylation repair"/>
    <property type="evidence" value="ECO:0007669"/>
    <property type="project" value="InterPro"/>
</dbReference>
<gene>
    <name evidence="2" type="ORF">B0T24DRAFT_333365</name>
</gene>
<dbReference type="InterPro" id="IPR009210">
    <property type="entry name" value="ASCC1"/>
</dbReference>
<reference evidence="2" key="1">
    <citation type="journal article" date="2023" name="Mol. Phylogenet. Evol.">
        <title>Genome-scale phylogeny and comparative genomics of the fungal order Sordariales.</title>
        <authorList>
            <person name="Hensen N."/>
            <person name="Bonometti L."/>
            <person name="Westerberg I."/>
            <person name="Brannstrom I.O."/>
            <person name="Guillou S."/>
            <person name="Cros-Aarteil S."/>
            <person name="Calhoun S."/>
            <person name="Haridas S."/>
            <person name="Kuo A."/>
            <person name="Mondo S."/>
            <person name="Pangilinan J."/>
            <person name="Riley R."/>
            <person name="LaButti K."/>
            <person name="Andreopoulos B."/>
            <person name="Lipzen A."/>
            <person name="Chen C."/>
            <person name="Yan M."/>
            <person name="Daum C."/>
            <person name="Ng V."/>
            <person name="Clum A."/>
            <person name="Steindorff A."/>
            <person name="Ohm R.A."/>
            <person name="Martin F."/>
            <person name="Silar P."/>
            <person name="Natvig D.O."/>
            <person name="Lalanne C."/>
            <person name="Gautier V."/>
            <person name="Ament-Velasquez S.L."/>
            <person name="Kruys A."/>
            <person name="Hutchinson M.I."/>
            <person name="Powell A.J."/>
            <person name="Barry K."/>
            <person name="Miller A.N."/>
            <person name="Grigoriev I.V."/>
            <person name="Debuchy R."/>
            <person name="Gladieux P."/>
            <person name="Hiltunen Thoren M."/>
            <person name="Johannesson H."/>
        </authorList>
    </citation>
    <scope>NUCLEOTIDE SEQUENCE</scope>
    <source>
        <strain evidence="2">CBS 958.72</strain>
    </source>
</reference>
<dbReference type="Proteomes" id="UP001287356">
    <property type="component" value="Unassembled WGS sequence"/>
</dbReference>
<sequence>MAPSKAAPTHFLCIPLVTAASRPQLVQSLATFRADVSSPLSFGVPEEAIRPVGTLHLTLGVFSFPKNEGLDRAIELLRSLRPREILVSITPPTMPGAKVEQDKTVVAVTTEVAAAADDDKGKPVEATTPQDGAPLTITLRGLESMQPPAKAAVLYSPPVDRLGTLQAFCEKLRAVFREAELMTEESRPLLLHATIMNTIYVKGKDKKQQRKAGGGGGGKKWERLTVDARGILDRYEDHVWMQDVALSSIAICKMGAKKTEVDGVEDEAYEVEAEISF</sequence>
<dbReference type="AlphaFoldDB" id="A0AAE0K8V2"/>
<comment type="caution">
    <text evidence="2">The sequence shown here is derived from an EMBL/GenBank/DDBJ whole genome shotgun (WGS) entry which is preliminary data.</text>
</comment>
<dbReference type="Pfam" id="PF10469">
    <property type="entry name" value="AKAP7_NLS"/>
    <property type="match status" value="1"/>
</dbReference>